<reference evidence="2" key="1">
    <citation type="submission" date="2020-06" db="EMBL/GenBank/DDBJ databases">
        <authorList>
            <person name="Li T."/>
            <person name="Hu X."/>
            <person name="Zhang T."/>
            <person name="Song X."/>
            <person name="Zhang H."/>
            <person name="Dai N."/>
            <person name="Sheng W."/>
            <person name="Hou X."/>
            <person name="Wei L."/>
        </authorList>
    </citation>
    <scope>NUCLEOTIDE SEQUENCE</scope>
    <source>
        <strain evidence="2">G02</strain>
        <tissue evidence="2">Leaf</tissue>
    </source>
</reference>
<dbReference type="GO" id="GO:0003676">
    <property type="term" value="F:nucleic acid binding"/>
    <property type="evidence" value="ECO:0007669"/>
    <property type="project" value="InterPro"/>
</dbReference>
<feature type="domain" description="Integrase catalytic" evidence="1">
    <location>
        <begin position="1"/>
        <end position="148"/>
    </location>
</feature>
<name>A0AAW2M1P7_SESRA</name>
<gene>
    <name evidence="2" type="ORF">Sradi_5069600</name>
</gene>
<sequence>MAFRCLGLDVVGPLTKFSGGHLYILAEAVPLKEVKKENVADFIRTHIIYRYRVPRYIITDNGKPFCNILIDKLCQKFGFKQKNSSIYYAAANGFAEVFNKTLCTLLKKVVAKLKRDWHERIGEALWAYRTTVKTPTRATPYTLVYRVEVVLPLKQQIPSLRIAIQEGLIEEENTQIRLQELETLDEKRLEA</sequence>
<dbReference type="PANTHER" id="PTHR48475">
    <property type="entry name" value="RIBONUCLEASE H"/>
    <property type="match status" value="1"/>
</dbReference>
<reference evidence="2" key="2">
    <citation type="journal article" date="2024" name="Plant">
        <title>Genomic evolution and insights into agronomic trait innovations of Sesamum species.</title>
        <authorList>
            <person name="Miao H."/>
            <person name="Wang L."/>
            <person name="Qu L."/>
            <person name="Liu H."/>
            <person name="Sun Y."/>
            <person name="Le M."/>
            <person name="Wang Q."/>
            <person name="Wei S."/>
            <person name="Zheng Y."/>
            <person name="Lin W."/>
            <person name="Duan Y."/>
            <person name="Cao H."/>
            <person name="Xiong S."/>
            <person name="Wang X."/>
            <person name="Wei L."/>
            <person name="Li C."/>
            <person name="Ma Q."/>
            <person name="Ju M."/>
            <person name="Zhao R."/>
            <person name="Li G."/>
            <person name="Mu C."/>
            <person name="Tian Q."/>
            <person name="Mei H."/>
            <person name="Zhang T."/>
            <person name="Gao T."/>
            <person name="Zhang H."/>
        </authorList>
    </citation>
    <scope>NUCLEOTIDE SEQUENCE</scope>
    <source>
        <strain evidence="2">G02</strain>
    </source>
</reference>
<dbReference type="PANTHER" id="PTHR48475:SF1">
    <property type="entry name" value="RNASE H TYPE-1 DOMAIN-CONTAINING PROTEIN"/>
    <property type="match status" value="1"/>
</dbReference>
<dbReference type="InterPro" id="IPR012337">
    <property type="entry name" value="RNaseH-like_sf"/>
</dbReference>
<proteinExistence type="predicted"/>
<dbReference type="AlphaFoldDB" id="A0AAW2M1P7"/>
<dbReference type="GO" id="GO:0015074">
    <property type="term" value="P:DNA integration"/>
    <property type="evidence" value="ECO:0007669"/>
    <property type="project" value="InterPro"/>
</dbReference>
<dbReference type="InterPro" id="IPR001584">
    <property type="entry name" value="Integrase_cat-core"/>
</dbReference>
<dbReference type="Gene3D" id="3.30.420.10">
    <property type="entry name" value="Ribonuclease H-like superfamily/Ribonuclease H"/>
    <property type="match status" value="1"/>
</dbReference>
<organism evidence="2">
    <name type="scientific">Sesamum radiatum</name>
    <name type="common">Black benniseed</name>
    <dbReference type="NCBI Taxonomy" id="300843"/>
    <lineage>
        <taxon>Eukaryota</taxon>
        <taxon>Viridiplantae</taxon>
        <taxon>Streptophyta</taxon>
        <taxon>Embryophyta</taxon>
        <taxon>Tracheophyta</taxon>
        <taxon>Spermatophyta</taxon>
        <taxon>Magnoliopsida</taxon>
        <taxon>eudicotyledons</taxon>
        <taxon>Gunneridae</taxon>
        <taxon>Pentapetalae</taxon>
        <taxon>asterids</taxon>
        <taxon>lamiids</taxon>
        <taxon>Lamiales</taxon>
        <taxon>Pedaliaceae</taxon>
        <taxon>Sesamum</taxon>
    </lineage>
</organism>
<protein>
    <recommendedName>
        <fullName evidence="1">Integrase catalytic domain-containing protein</fullName>
    </recommendedName>
</protein>
<dbReference type="SUPFAM" id="SSF53098">
    <property type="entry name" value="Ribonuclease H-like"/>
    <property type="match status" value="1"/>
</dbReference>
<evidence type="ECO:0000313" key="2">
    <source>
        <dbReference type="EMBL" id="KAL0325003.1"/>
    </source>
</evidence>
<evidence type="ECO:0000259" key="1">
    <source>
        <dbReference type="PROSITE" id="PS50994"/>
    </source>
</evidence>
<dbReference type="InterPro" id="IPR036397">
    <property type="entry name" value="RNaseH_sf"/>
</dbReference>
<accession>A0AAW2M1P7</accession>
<comment type="caution">
    <text evidence="2">The sequence shown here is derived from an EMBL/GenBank/DDBJ whole genome shotgun (WGS) entry which is preliminary data.</text>
</comment>
<dbReference type="EMBL" id="JACGWJ010000023">
    <property type="protein sequence ID" value="KAL0325003.1"/>
    <property type="molecule type" value="Genomic_DNA"/>
</dbReference>
<dbReference type="PROSITE" id="PS50994">
    <property type="entry name" value="INTEGRASE"/>
    <property type="match status" value="1"/>
</dbReference>